<keyword evidence="1" id="KW-0472">Membrane</keyword>
<keyword evidence="1" id="KW-0812">Transmembrane</keyword>
<dbReference type="Proteomes" id="UP000322619">
    <property type="component" value="Unassembled WGS sequence"/>
</dbReference>
<feature type="domain" description="Putative host cell surface-exposed lipoprotein Ltp-like HTH region" evidence="2">
    <location>
        <begin position="154"/>
        <end position="194"/>
    </location>
</feature>
<evidence type="ECO:0000313" key="3">
    <source>
        <dbReference type="EMBL" id="TYC86392.1"/>
    </source>
</evidence>
<protein>
    <recommendedName>
        <fullName evidence="2">Putative host cell surface-exposed lipoprotein Ltp-like HTH region domain-containing protein</fullName>
    </recommendedName>
</protein>
<feature type="domain" description="Putative host cell surface-exposed lipoprotein Ltp-like HTH region" evidence="2">
    <location>
        <begin position="109"/>
        <end position="150"/>
    </location>
</feature>
<keyword evidence="1" id="KW-1133">Transmembrane helix</keyword>
<comment type="caution">
    <text evidence="3">The sequence shown here is derived from an EMBL/GenBank/DDBJ whole genome shotgun (WGS) entry which is preliminary data.</text>
</comment>
<gene>
    <name evidence="3" type="ORF">FXB42_06710</name>
</gene>
<feature type="transmembrane region" description="Helical" evidence="1">
    <location>
        <begin position="47"/>
        <end position="70"/>
    </location>
</feature>
<sequence length="200" mass="21742">MKFCSNCGNALDNNNIITSEQVEQGKTTLPVVNHSQQKKEGSVFKSLISLVFWGFILWLIVPIFLGNLGIGSSTKSETTERTADNAIVQENSQESSSSTVTTSSISMGQKNALGKAASYLDFAAFSYSGLIEQLKYEGFSDEDATYAADNCGADWNEQASKKAKSYLEFTSFSRASLIDQLLYEGFTSDQAEYGATSVGY</sequence>
<dbReference type="Gene3D" id="1.10.10.10">
    <property type="entry name" value="Winged helix-like DNA-binding domain superfamily/Winged helix DNA-binding domain"/>
    <property type="match status" value="2"/>
</dbReference>
<reference evidence="3 4" key="1">
    <citation type="submission" date="2019-08" db="EMBL/GenBank/DDBJ databases">
        <title>Isolation and enrichment of carboxydotrophic bacteria from anaerobic sludge for the production of bio-based chemicals from syngas.</title>
        <authorList>
            <person name="Antares A.L."/>
            <person name="Moreira J."/>
            <person name="Diender M."/>
            <person name="Parshina S.N."/>
            <person name="Stams A.J.M."/>
            <person name="Alves M."/>
            <person name="Alves J.I."/>
            <person name="Sousa D.Z."/>
        </authorList>
    </citation>
    <scope>NUCLEOTIDE SEQUENCE [LARGE SCALE GENOMIC DNA]</scope>
    <source>
        <strain evidence="3 4">JM</strain>
    </source>
</reference>
<organism evidence="3 4">
    <name type="scientific">Acetobacterium wieringae</name>
    <dbReference type="NCBI Taxonomy" id="52694"/>
    <lineage>
        <taxon>Bacteria</taxon>
        <taxon>Bacillati</taxon>
        <taxon>Bacillota</taxon>
        <taxon>Clostridia</taxon>
        <taxon>Eubacteriales</taxon>
        <taxon>Eubacteriaceae</taxon>
        <taxon>Acetobacterium</taxon>
    </lineage>
</organism>
<name>A0A5D0WPZ2_9FIRM</name>
<dbReference type="EMBL" id="VSLA01000011">
    <property type="protein sequence ID" value="TYC86392.1"/>
    <property type="molecule type" value="Genomic_DNA"/>
</dbReference>
<evidence type="ECO:0000313" key="4">
    <source>
        <dbReference type="Proteomes" id="UP000322619"/>
    </source>
</evidence>
<dbReference type="InterPro" id="IPR036388">
    <property type="entry name" value="WH-like_DNA-bd_sf"/>
</dbReference>
<accession>A0A5D0WPZ2</accession>
<dbReference type="InterPro" id="IPR011434">
    <property type="entry name" value="Ltp-like_HTH"/>
</dbReference>
<dbReference type="Pfam" id="PF07553">
    <property type="entry name" value="Lipoprotein_Ltp"/>
    <property type="match status" value="2"/>
</dbReference>
<evidence type="ECO:0000256" key="1">
    <source>
        <dbReference type="SAM" id="Phobius"/>
    </source>
</evidence>
<evidence type="ECO:0000259" key="2">
    <source>
        <dbReference type="Pfam" id="PF07553"/>
    </source>
</evidence>
<dbReference type="AlphaFoldDB" id="A0A5D0WPZ2"/>
<proteinExistence type="predicted"/>